<accession>A0A372MUH6</accession>
<dbReference type="AlphaFoldDB" id="A0A372MUH6"/>
<dbReference type="CDD" id="cd04301">
    <property type="entry name" value="NAT_SF"/>
    <property type="match status" value="1"/>
</dbReference>
<reference evidence="1 2" key="1">
    <citation type="submission" date="2018-08" db="EMBL/GenBank/DDBJ databases">
        <title>Analysis of the genomic diversity of Mexican Acinetobacter haemolyticus clinical isolates.</title>
        <authorList>
            <person name="Castro-Jaimes S."/>
            <person name="Cevallos M.A."/>
        </authorList>
    </citation>
    <scope>NUCLEOTIDE SEQUENCE [LARGE SCALE GENOMIC DNA]</scope>
    <source>
        <strain evidence="1 2">AN43</strain>
    </source>
</reference>
<name>A0A372MUH6_ACIHA</name>
<dbReference type="InterPro" id="IPR016181">
    <property type="entry name" value="Acyl_CoA_acyltransferase"/>
</dbReference>
<gene>
    <name evidence="1" type="ORF">AhaeAN43_02510</name>
</gene>
<dbReference type="InterPro" id="IPR000182">
    <property type="entry name" value="GNAT_dom"/>
</dbReference>
<dbReference type="PANTHER" id="PTHR43617:SF22">
    <property type="entry name" value="L-AMINO ACID N-ACETYLTRANSFERASE AAAT"/>
    <property type="match status" value="1"/>
</dbReference>
<keyword evidence="1" id="KW-0808">Transferase</keyword>
<dbReference type="Proteomes" id="UP000463868">
    <property type="component" value="Chromosome"/>
</dbReference>
<dbReference type="InterPro" id="IPR050276">
    <property type="entry name" value="MshD_Acetyltransferase"/>
</dbReference>
<dbReference type="SUPFAM" id="SSF55729">
    <property type="entry name" value="Acyl-CoA N-acyltransferases (Nat)"/>
    <property type="match status" value="1"/>
</dbReference>
<proteinExistence type="predicted"/>
<dbReference type="PANTHER" id="PTHR43617">
    <property type="entry name" value="L-AMINO ACID N-ACETYLTRANSFERASE"/>
    <property type="match status" value="1"/>
</dbReference>
<dbReference type="GO" id="GO:0016747">
    <property type="term" value="F:acyltransferase activity, transferring groups other than amino-acyl groups"/>
    <property type="evidence" value="ECO:0007669"/>
    <property type="project" value="InterPro"/>
</dbReference>
<dbReference type="Pfam" id="PF00583">
    <property type="entry name" value="Acetyltransf_1"/>
    <property type="match status" value="1"/>
</dbReference>
<protein>
    <submittedName>
        <fullName evidence="1">GNAT family N-acetyltransferase</fullName>
    </submittedName>
</protein>
<organism evidence="1 2">
    <name type="scientific">Acinetobacter haemolyticus</name>
    <dbReference type="NCBI Taxonomy" id="29430"/>
    <lineage>
        <taxon>Bacteria</taxon>
        <taxon>Pseudomonadati</taxon>
        <taxon>Pseudomonadota</taxon>
        <taxon>Gammaproteobacteria</taxon>
        <taxon>Moraxellales</taxon>
        <taxon>Moraxellaceae</taxon>
        <taxon>Acinetobacter</taxon>
    </lineage>
</organism>
<dbReference type="Gene3D" id="3.40.630.30">
    <property type="match status" value="1"/>
</dbReference>
<dbReference type="RefSeq" id="WP_004641030.1">
    <property type="nucleotide sequence ID" value="NZ_BKQF01000004.1"/>
</dbReference>
<sequence>MLDITIRILSVDELNDFRTIRLSALAKAPQMFGSTYEIEVLKPYSFFESCLSSSIVFGVYHKDKIIGLATLTQEGGMKLSHKASLSSVFIEPEFQRQGIATKLLRTVIAYSKEQVEQILLSVADDNQSAIHLYQKNGFQTYGVELKALKNDTGYTDELLMKLFLF</sequence>
<evidence type="ECO:0000313" key="2">
    <source>
        <dbReference type="Proteomes" id="UP000463868"/>
    </source>
</evidence>
<dbReference type="EMBL" id="CP031976">
    <property type="protein sequence ID" value="QHI12336.1"/>
    <property type="molecule type" value="Genomic_DNA"/>
</dbReference>
<evidence type="ECO:0000313" key="1">
    <source>
        <dbReference type="EMBL" id="QHI12336.1"/>
    </source>
</evidence>
<dbReference type="PROSITE" id="PS51186">
    <property type="entry name" value="GNAT"/>
    <property type="match status" value="1"/>
</dbReference>